<dbReference type="PANTHER" id="PTHR28627">
    <property type="entry name" value="CYTOCHROME C OXIDASE ASSEMBLY FACTOR 5"/>
    <property type="match status" value="1"/>
</dbReference>
<sequence length="108" mass="12427">MVASCKDQKRAVAICLQRSPCVMIERHNPQECLDNPDLNKDLPELCIAQMKAFLDCKRGIVDMTKRFTGNAPLSTGKYDQQYENLCTGKFNPREEMEKLRMLDSKKKD</sequence>
<dbReference type="GO" id="GO:0033617">
    <property type="term" value="P:mitochondrial respiratory chain complex IV assembly"/>
    <property type="evidence" value="ECO:0007669"/>
    <property type="project" value="TreeGrafter"/>
</dbReference>
<evidence type="ECO:0000313" key="3">
    <source>
        <dbReference type="EMBL" id="QID80486.1"/>
    </source>
</evidence>
<dbReference type="Pfam" id="PF10203">
    <property type="entry name" value="Pet191_N"/>
    <property type="match status" value="1"/>
</dbReference>
<dbReference type="AlphaFoldDB" id="A0A6C1DTW4"/>
<gene>
    <name evidence="3" type="ORF">GRS66_002818</name>
</gene>
<dbReference type="OrthoDB" id="282149at2759"/>
<evidence type="ECO:0000313" key="4">
    <source>
        <dbReference type="Proteomes" id="UP000501346"/>
    </source>
</evidence>
<evidence type="ECO:0000256" key="2">
    <source>
        <dbReference type="ARBA" id="ARBA00023157"/>
    </source>
</evidence>
<evidence type="ECO:0000256" key="1">
    <source>
        <dbReference type="ARBA" id="ARBA00007785"/>
    </source>
</evidence>
<dbReference type="PROSITE" id="PS51808">
    <property type="entry name" value="CHCH"/>
    <property type="match status" value="1"/>
</dbReference>
<name>A0A6C1DTW4_SACPS</name>
<accession>A0A6C1DTW4</accession>
<keyword evidence="4" id="KW-1185">Reference proteome</keyword>
<organism evidence="3 4">
    <name type="scientific">Saccharomyces pastorianus</name>
    <name type="common">Lager yeast</name>
    <name type="synonym">Saccharomyces cerevisiae x Saccharomyces eubayanus</name>
    <dbReference type="NCBI Taxonomy" id="27292"/>
    <lineage>
        <taxon>Eukaryota</taxon>
        <taxon>Fungi</taxon>
        <taxon>Dikarya</taxon>
        <taxon>Ascomycota</taxon>
        <taxon>Saccharomycotina</taxon>
        <taxon>Saccharomycetes</taxon>
        <taxon>Saccharomycetales</taxon>
        <taxon>Saccharomycetaceae</taxon>
        <taxon>Saccharomyces</taxon>
    </lineage>
</organism>
<dbReference type="EMBL" id="CP048991">
    <property type="protein sequence ID" value="QID80486.1"/>
    <property type="molecule type" value="Genomic_DNA"/>
</dbReference>
<dbReference type="InterPro" id="IPR018793">
    <property type="entry name" value="Cyt_c_oxidase_assmbl_Pet191"/>
</dbReference>
<dbReference type="GO" id="GO:0005739">
    <property type="term" value="C:mitochondrion"/>
    <property type="evidence" value="ECO:0007669"/>
    <property type="project" value="TreeGrafter"/>
</dbReference>
<comment type="similarity">
    <text evidence="1">Belongs to the PET191 family.</text>
</comment>
<proteinExistence type="inferred from homology"/>
<dbReference type="PANTHER" id="PTHR28627:SF1">
    <property type="entry name" value="CYTOCHROME C OXIDASE ASSEMBLY FACTOR 5"/>
    <property type="match status" value="1"/>
</dbReference>
<keyword evidence="2" id="KW-1015">Disulfide bond</keyword>
<reference evidence="3 4" key="1">
    <citation type="journal article" date="2019" name="BMC Genomics">
        <title>Chromosome level assembly and comparative genome analysis confirm lager-brewing yeasts originated from a single hybridization.</title>
        <authorList>
            <person name="Salazar A.N."/>
            <person name="Gorter de Vries A.R."/>
            <person name="van den Broek M."/>
            <person name="Brouwers N."/>
            <person name="de la Torre Cortes P."/>
            <person name="Kuijpers N.G.A."/>
            <person name="Daran J.G."/>
            <person name="Abeel T."/>
        </authorList>
    </citation>
    <scope>NUCLEOTIDE SEQUENCE [LARGE SCALE GENOMIC DNA]</scope>
    <source>
        <strain evidence="3 4">CBS 1483</strain>
    </source>
</reference>
<protein>
    <submittedName>
        <fullName evidence="3">Uncharacterized protein</fullName>
    </submittedName>
</protein>
<dbReference type="Proteomes" id="UP000501346">
    <property type="component" value="Chromosome ScX-SeX"/>
</dbReference>